<proteinExistence type="predicted"/>
<protein>
    <submittedName>
        <fullName evidence="1">Uncharacterized protein</fullName>
    </submittedName>
</protein>
<evidence type="ECO:0000313" key="1">
    <source>
        <dbReference type="EMBL" id="SVD71233.1"/>
    </source>
</evidence>
<sequence length="33" mass="3620">MIMERTTRIVVDNLVCYDSGDSLANIVNPADGH</sequence>
<dbReference type="AlphaFoldDB" id="A0A382XJV0"/>
<name>A0A382XJV0_9ZZZZ</name>
<reference evidence="1" key="1">
    <citation type="submission" date="2018-05" db="EMBL/GenBank/DDBJ databases">
        <authorList>
            <person name="Lanie J.A."/>
            <person name="Ng W.-L."/>
            <person name="Kazmierczak K.M."/>
            <person name="Andrzejewski T.M."/>
            <person name="Davidsen T.M."/>
            <person name="Wayne K.J."/>
            <person name="Tettelin H."/>
            <person name="Glass J.I."/>
            <person name="Rusch D."/>
            <person name="Podicherti R."/>
            <person name="Tsui H.-C.T."/>
            <person name="Winkler M.E."/>
        </authorList>
    </citation>
    <scope>NUCLEOTIDE SEQUENCE</scope>
</reference>
<accession>A0A382XJV0</accession>
<gene>
    <name evidence="1" type="ORF">METZ01_LOCUS424087</name>
</gene>
<organism evidence="1">
    <name type="scientific">marine metagenome</name>
    <dbReference type="NCBI Taxonomy" id="408172"/>
    <lineage>
        <taxon>unclassified sequences</taxon>
        <taxon>metagenomes</taxon>
        <taxon>ecological metagenomes</taxon>
    </lineage>
</organism>
<dbReference type="EMBL" id="UINC01168277">
    <property type="protein sequence ID" value="SVD71233.1"/>
    <property type="molecule type" value="Genomic_DNA"/>
</dbReference>